<reference evidence="1 2" key="1">
    <citation type="submission" date="2023-09" db="EMBL/GenBank/DDBJ databases">
        <title>Complete Genome and Methylome dissection of Bacillus brevis NEB573 original source of BbsI restriction endonuclease.</title>
        <authorList>
            <person name="Fomenkov A."/>
            <person name="Roberts R.D."/>
        </authorList>
    </citation>
    <scope>NUCLEOTIDE SEQUENCE [LARGE SCALE GENOMIC DNA]</scope>
    <source>
        <strain evidence="1 2">NEB573</strain>
    </source>
</reference>
<evidence type="ECO:0000313" key="1">
    <source>
        <dbReference type="EMBL" id="WNC13158.1"/>
    </source>
</evidence>
<sequence>MTEAYEPLIQPDPALASPDERTLGERLDPEQFDDLYRLAGEEGLPYFARLNGQGVAELYLVFESVDAFSEQTRDAVSVEFKTYQSQLLAVIWTLSDPLHPLGFPLSFDISKAEERHMIQTMLRQPFTPLHYLSYEEGGLTHIYTEPITFSLEERARTTEMIRALYEGTPETLPEAAEVKEEEMQSIPATSLPRSVLAEEGMAFVLDYRRMLAAYDEEEAQHLLMKTLQQAVWVVRRHSRSEVRDASFTVWAAEQEAYLSLVVTPSLSHLFEVIHMSEDEANPFSRFFMALPAFLRCEEANPLQLGAFPILRYEKGRLYHLELDDEMQEVLSALHREAFSSMDDPYR</sequence>
<evidence type="ECO:0000313" key="2">
    <source>
        <dbReference type="Proteomes" id="UP001256827"/>
    </source>
</evidence>
<evidence type="ECO:0008006" key="3">
    <source>
        <dbReference type="Google" id="ProtNLM"/>
    </source>
</evidence>
<accession>A0ABY9SZK1</accession>
<protein>
    <recommendedName>
        <fullName evidence="3">DUF4895 domain-containing protein</fullName>
    </recommendedName>
</protein>
<proteinExistence type="predicted"/>
<name>A0ABY9SZK1_BREBE</name>
<keyword evidence="2" id="KW-1185">Reference proteome</keyword>
<dbReference type="Proteomes" id="UP001256827">
    <property type="component" value="Chromosome"/>
</dbReference>
<gene>
    <name evidence="1" type="ORF">RGB73_20890</name>
</gene>
<dbReference type="RefSeq" id="WP_310764646.1">
    <property type="nucleotide sequence ID" value="NZ_CP134050.1"/>
</dbReference>
<organism evidence="1 2">
    <name type="scientific">Brevibacillus brevis</name>
    <name type="common">Bacillus brevis</name>
    <dbReference type="NCBI Taxonomy" id="1393"/>
    <lineage>
        <taxon>Bacteria</taxon>
        <taxon>Bacillati</taxon>
        <taxon>Bacillota</taxon>
        <taxon>Bacilli</taxon>
        <taxon>Bacillales</taxon>
        <taxon>Paenibacillaceae</taxon>
        <taxon>Brevibacillus</taxon>
    </lineage>
</organism>
<dbReference type="EMBL" id="CP134050">
    <property type="protein sequence ID" value="WNC13158.1"/>
    <property type="molecule type" value="Genomic_DNA"/>
</dbReference>